<protein>
    <submittedName>
        <fullName evidence="2">Uncharacterized protein</fullName>
    </submittedName>
</protein>
<gene>
    <name evidence="2" type="ORF">METZ01_LOCUS454067</name>
</gene>
<accession>A0A383A0Q3</accession>
<dbReference type="AlphaFoldDB" id="A0A383A0Q3"/>
<dbReference type="EMBL" id="UINC01188145">
    <property type="protein sequence ID" value="SVE01213.1"/>
    <property type="molecule type" value="Genomic_DNA"/>
</dbReference>
<feature type="compositionally biased region" description="Basic residues" evidence="1">
    <location>
        <begin position="26"/>
        <end position="58"/>
    </location>
</feature>
<reference evidence="2" key="1">
    <citation type="submission" date="2018-05" db="EMBL/GenBank/DDBJ databases">
        <authorList>
            <person name="Lanie J.A."/>
            <person name="Ng W.-L."/>
            <person name="Kazmierczak K.M."/>
            <person name="Andrzejewski T.M."/>
            <person name="Davidsen T.M."/>
            <person name="Wayne K.J."/>
            <person name="Tettelin H."/>
            <person name="Glass J.I."/>
            <person name="Rusch D."/>
            <person name="Podicherti R."/>
            <person name="Tsui H.-C.T."/>
            <person name="Winkler M.E."/>
        </authorList>
    </citation>
    <scope>NUCLEOTIDE SEQUENCE</scope>
</reference>
<feature type="non-terminal residue" evidence="2">
    <location>
        <position position="81"/>
    </location>
</feature>
<evidence type="ECO:0000256" key="1">
    <source>
        <dbReference type="SAM" id="MobiDB-lite"/>
    </source>
</evidence>
<proteinExistence type="predicted"/>
<feature type="non-terminal residue" evidence="2">
    <location>
        <position position="1"/>
    </location>
</feature>
<name>A0A383A0Q3_9ZZZZ</name>
<sequence>RRPRPPSRCLLACPCRWRHSWRTGLRLKRPQGRRTRHQRLLPRRRSRHRLQGHGHRPPHGASRPTRSPLPDLRRRTPALAL</sequence>
<evidence type="ECO:0000313" key="2">
    <source>
        <dbReference type="EMBL" id="SVE01213.1"/>
    </source>
</evidence>
<organism evidence="2">
    <name type="scientific">marine metagenome</name>
    <dbReference type="NCBI Taxonomy" id="408172"/>
    <lineage>
        <taxon>unclassified sequences</taxon>
        <taxon>metagenomes</taxon>
        <taxon>ecological metagenomes</taxon>
    </lineage>
</organism>
<feature type="region of interest" description="Disordered" evidence="1">
    <location>
        <begin position="26"/>
        <end position="81"/>
    </location>
</feature>